<dbReference type="GO" id="GO:0000155">
    <property type="term" value="F:phosphorelay sensor kinase activity"/>
    <property type="evidence" value="ECO:0007669"/>
    <property type="project" value="InterPro"/>
</dbReference>
<evidence type="ECO:0000256" key="7">
    <source>
        <dbReference type="ARBA" id="ARBA00022692"/>
    </source>
</evidence>
<dbReference type="CDD" id="cd06225">
    <property type="entry name" value="HAMP"/>
    <property type="match status" value="1"/>
</dbReference>
<keyword evidence="9" id="KW-0472">Membrane</keyword>
<dbReference type="SUPFAM" id="SSF158472">
    <property type="entry name" value="HAMP domain-like"/>
    <property type="match status" value="1"/>
</dbReference>
<dbReference type="Pfam" id="PF02518">
    <property type="entry name" value="HATPase_c"/>
    <property type="match status" value="1"/>
</dbReference>
<dbReference type="Gene3D" id="3.30.565.10">
    <property type="entry name" value="Histidine kinase-like ATPase, C-terminal domain"/>
    <property type="match status" value="1"/>
</dbReference>
<feature type="domain" description="HAMP" evidence="13">
    <location>
        <begin position="198"/>
        <end position="251"/>
    </location>
</feature>
<dbReference type="SUPFAM" id="SSF55874">
    <property type="entry name" value="ATPase domain of HSP90 chaperone/DNA topoisomerase II/histidine kinase"/>
    <property type="match status" value="1"/>
</dbReference>
<evidence type="ECO:0000256" key="5">
    <source>
        <dbReference type="ARBA" id="ARBA00022553"/>
    </source>
</evidence>
<evidence type="ECO:0000256" key="1">
    <source>
        <dbReference type="ARBA" id="ARBA00000085"/>
    </source>
</evidence>
<feature type="coiled-coil region" evidence="11">
    <location>
        <begin position="239"/>
        <end position="280"/>
    </location>
</feature>
<dbReference type="Gene3D" id="6.10.340.10">
    <property type="match status" value="1"/>
</dbReference>
<dbReference type="InterPro" id="IPR003594">
    <property type="entry name" value="HATPase_dom"/>
</dbReference>
<keyword evidence="7" id="KW-0812">Transmembrane</keyword>
<proteinExistence type="predicted"/>
<evidence type="ECO:0000256" key="10">
    <source>
        <dbReference type="ARBA" id="ARBA00023012"/>
    </source>
</evidence>
<dbReference type="PROSITE" id="PS50109">
    <property type="entry name" value="HIS_KIN"/>
    <property type="match status" value="1"/>
</dbReference>
<dbReference type="Gene3D" id="3.30.450.20">
    <property type="entry name" value="PAS domain"/>
    <property type="match status" value="1"/>
</dbReference>
<keyword evidence="11" id="KW-0175">Coiled coil</keyword>
<dbReference type="AlphaFoldDB" id="A0A975T4R0"/>
<evidence type="ECO:0000259" key="12">
    <source>
        <dbReference type="PROSITE" id="PS50109"/>
    </source>
</evidence>
<evidence type="ECO:0000313" key="15">
    <source>
        <dbReference type="Proteomes" id="UP000683511"/>
    </source>
</evidence>
<dbReference type="Proteomes" id="UP000683511">
    <property type="component" value="Chromosome"/>
</dbReference>
<dbReference type="EC" id="2.7.13.3" evidence="3"/>
<dbReference type="KEGG" id="rsin:B6N60_00740"/>
<keyword evidence="4" id="KW-1003">Cell membrane</keyword>
<keyword evidence="6" id="KW-0808">Transferase</keyword>
<evidence type="ECO:0000256" key="11">
    <source>
        <dbReference type="SAM" id="Coils"/>
    </source>
</evidence>
<evidence type="ECO:0000256" key="8">
    <source>
        <dbReference type="ARBA" id="ARBA00022777"/>
    </source>
</evidence>
<dbReference type="Pfam" id="PF00672">
    <property type="entry name" value="HAMP"/>
    <property type="match status" value="1"/>
</dbReference>
<dbReference type="SMART" id="SM00387">
    <property type="entry name" value="HATPase_c"/>
    <property type="match status" value="1"/>
</dbReference>
<evidence type="ECO:0000256" key="6">
    <source>
        <dbReference type="ARBA" id="ARBA00022679"/>
    </source>
</evidence>
<sequence length="561" mass="62543">MKIAHKLVGSFIGVSLLTFVVGAVAIAQSQKMAKALAVLEAKHVAQMLATSISEDLYGEDLSPEVAAESLQSYVTLLHQKQNRDSVVVNLQKKILANPHPQDIGTVFDDDQGQEVNQTLQDGKVRTFLTQESHHLPIAKMIVVPLYKDANTIGGAVILEYSSMYNEAISFARPTIVIIGITSLGCVTLALFFGFRIASHINKPLKLATSVAQQVTQSSNFDLQVPVISQDETGILGTALNHLIQKVKELLLEKEQHSQEIQQTLEQLHKAQLQLVQTEKMSSLGQLIAGIAHEINNPVNFIYGNIAHIDNYSQNLLKLVAAYQYHYPETPEKIQIILDEMELDFIQEDLPKLLQSMEIGTERIRQIVLSLRNFSRLDESEFKYVDIHEGIENTLLILQHRLKTKPDSPGIQIIKEYAKLPLIECYAGQLNQVFMNLLTNAIDAVDELLIQQKKDSLLQQQGLIYISTQLITDHLVQITITDNGLGIPETARSRIFDPFFTTKPVGKGTGLGLSISYNIIVEKHHGKMWCDSQLGEGTKFVIQVPISRHKQKMPIDSIALSL</sequence>
<keyword evidence="5" id="KW-0597">Phosphoprotein</keyword>
<dbReference type="SMART" id="SM00388">
    <property type="entry name" value="HisKA"/>
    <property type="match status" value="1"/>
</dbReference>
<dbReference type="InterPro" id="IPR005467">
    <property type="entry name" value="His_kinase_dom"/>
</dbReference>
<dbReference type="SMART" id="SM00304">
    <property type="entry name" value="HAMP"/>
    <property type="match status" value="1"/>
</dbReference>
<comment type="catalytic activity">
    <reaction evidence="1">
        <text>ATP + protein L-histidine = ADP + protein N-phospho-L-histidine.</text>
        <dbReference type="EC" id="2.7.13.3"/>
    </reaction>
</comment>
<dbReference type="RefSeq" id="WP_199317559.1">
    <property type="nucleotide sequence ID" value="NZ_CP021056.1"/>
</dbReference>
<gene>
    <name evidence="14" type="ORF">B6N60_00740</name>
</gene>
<evidence type="ECO:0000259" key="13">
    <source>
        <dbReference type="PROSITE" id="PS50885"/>
    </source>
</evidence>
<dbReference type="Gene3D" id="1.10.287.130">
    <property type="match status" value="1"/>
</dbReference>
<evidence type="ECO:0000256" key="4">
    <source>
        <dbReference type="ARBA" id="ARBA00022475"/>
    </source>
</evidence>
<dbReference type="InterPro" id="IPR036097">
    <property type="entry name" value="HisK_dim/P_sf"/>
</dbReference>
<feature type="domain" description="Histidine kinase" evidence="12">
    <location>
        <begin position="289"/>
        <end position="547"/>
    </location>
</feature>
<dbReference type="InterPro" id="IPR003660">
    <property type="entry name" value="HAMP_dom"/>
</dbReference>
<keyword evidence="8 14" id="KW-0418">Kinase</keyword>
<dbReference type="InterPro" id="IPR029151">
    <property type="entry name" value="Sensor-like_sf"/>
</dbReference>
<dbReference type="InterPro" id="IPR003661">
    <property type="entry name" value="HisK_dim/P_dom"/>
</dbReference>
<evidence type="ECO:0000256" key="9">
    <source>
        <dbReference type="ARBA" id="ARBA00022989"/>
    </source>
</evidence>
<accession>A0A975T4R0</accession>
<dbReference type="InterPro" id="IPR036890">
    <property type="entry name" value="HATPase_C_sf"/>
</dbReference>
<dbReference type="GO" id="GO:0005886">
    <property type="term" value="C:plasma membrane"/>
    <property type="evidence" value="ECO:0007669"/>
    <property type="project" value="UniProtKB-SubCell"/>
</dbReference>
<dbReference type="PRINTS" id="PR00344">
    <property type="entry name" value="BCTRLSENSOR"/>
</dbReference>
<keyword evidence="15" id="KW-1185">Reference proteome</keyword>
<dbReference type="PANTHER" id="PTHR43065:SF50">
    <property type="entry name" value="HISTIDINE KINASE"/>
    <property type="match status" value="1"/>
</dbReference>
<evidence type="ECO:0000256" key="2">
    <source>
        <dbReference type="ARBA" id="ARBA00004651"/>
    </source>
</evidence>
<organism evidence="14 15">
    <name type="scientific">Richelia sinica FACHB-800</name>
    <dbReference type="NCBI Taxonomy" id="1357546"/>
    <lineage>
        <taxon>Bacteria</taxon>
        <taxon>Bacillati</taxon>
        <taxon>Cyanobacteriota</taxon>
        <taxon>Cyanophyceae</taxon>
        <taxon>Nostocales</taxon>
        <taxon>Nostocaceae</taxon>
        <taxon>Richelia</taxon>
    </lineage>
</organism>
<name>A0A975T4R0_9NOST</name>
<dbReference type="InterPro" id="IPR004358">
    <property type="entry name" value="Sig_transdc_His_kin-like_C"/>
</dbReference>
<dbReference type="SUPFAM" id="SSF47384">
    <property type="entry name" value="Homodimeric domain of signal transducing histidine kinase"/>
    <property type="match status" value="1"/>
</dbReference>
<dbReference type="SUPFAM" id="SSF103190">
    <property type="entry name" value="Sensory domain-like"/>
    <property type="match status" value="1"/>
</dbReference>
<protein>
    <recommendedName>
        <fullName evidence="3">histidine kinase</fullName>
        <ecNumber evidence="3">2.7.13.3</ecNumber>
    </recommendedName>
</protein>
<comment type="subcellular location">
    <subcellularLocation>
        <location evidence="2">Cell membrane</location>
        <topology evidence="2">Multi-pass membrane protein</topology>
    </subcellularLocation>
</comment>
<dbReference type="PROSITE" id="PS50885">
    <property type="entry name" value="HAMP"/>
    <property type="match status" value="1"/>
</dbReference>
<dbReference type="CDD" id="cd00082">
    <property type="entry name" value="HisKA"/>
    <property type="match status" value="1"/>
</dbReference>
<keyword evidence="10" id="KW-0902">Two-component regulatory system</keyword>
<evidence type="ECO:0000313" key="14">
    <source>
        <dbReference type="EMBL" id="QXE22060.1"/>
    </source>
</evidence>
<keyword evidence="9" id="KW-1133">Transmembrane helix</keyword>
<evidence type="ECO:0000256" key="3">
    <source>
        <dbReference type="ARBA" id="ARBA00012438"/>
    </source>
</evidence>
<dbReference type="EMBL" id="CP021056">
    <property type="protein sequence ID" value="QXE22060.1"/>
    <property type="molecule type" value="Genomic_DNA"/>
</dbReference>
<reference evidence="14" key="1">
    <citation type="submission" date="2017-04" db="EMBL/GenBank/DDBJ databases">
        <title>Genome deletions in a multicellular cyanobacterial endosymbiont for morphological adaptation in marine diatoms.</title>
        <authorList>
            <person name="Wang Y."/>
            <person name="Gao H."/>
            <person name="Li R."/>
            <person name="Xu X."/>
        </authorList>
    </citation>
    <scope>NUCLEOTIDE SEQUENCE</scope>
    <source>
        <strain evidence="14">FACHB 800</strain>
    </source>
</reference>
<dbReference type="PANTHER" id="PTHR43065">
    <property type="entry name" value="SENSOR HISTIDINE KINASE"/>
    <property type="match status" value="1"/>
</dbReference>